<dbReference type="InterPro" id="IPR037238">
    <property type="entry name" value="YbiA-like_sf"/>
</dbReference>
<dbReference type="CDD" id="cd15457">
    <property type="entry name" value="NADAR"/>
    <property type="match status" value="1"/>
</dbReference>
<reference evidence="3" key="1">
    <citation type="submission" date="2021-01" db="EMBL/GenBank/DDBJ databases">
        <authorList>
            <person name="Corre E."/>
            <person name="Pelletier E."/>
            <person name="Niang G."/>
            <person name="Scheremetjew M."/>
            <person name="Finn R."/>
            <person name="Kale V."/>
            <person name="Holt S."/>
            <person name="Cochrane G."/>
            <person name="Meng A."/>
            <person name="Brown T."/>
            <person name="Cohen L."/>
        </authorList>
    </citation>
    <scope>NUCLEOTIDE SEQUENCE</scope>
    <source>
        <strain evidence="3">GSO104</strain>
    </source>
</reference>
<dbReference type="NCBIfam" id="TIGR02464">
    <property type="entry name" value="ribofla_fusion"/>
    <property type="match status" value="1"/>
</dbReference>
<feature type="compositionally biased region" description="Basic and acidic residues" evidence="1">
    <location>
        <begin position="10"/>
        <end position="21"/>
    </location>
</feature>
<organism evidence="3">
    <name type="scientific">Ditylum brightwellii</name>
    <dbReference type="NCBI Taxonomy" id="49249"/>
    <lineage>
        <taxon>Eukaryota</taxon>
        <taxon>Sar</taxon>
        <taxon>Stramenopiles</taxon>
        <taxon>Ochrophyta</taxon>
        <taxon>Bacillariophyta</taxon>
        <taxon>Mediophyceae</taxon>
        <taxon>Lithodesmiophycidae</taxon>
        <taxon>Lithodesmiales</taxon>
        <taxon>Lithodesmiaceae</taxon>
        <taxon>Ditylum</taxon>
    </lineage>
</organism>
<dbReference type="SUPFAM" id="SSF143990">
    <property type="entry name" value="YbiA-like"/>
    <property type="match status" value="1"/>
</dbReference>
<name>A0A7S4RAQ1_9STRA</name>
<sequence>MTKSKKEKQKFRQRERFHAETAGELSTTCSEQDETSDVGHRPSYHFFWNGGTPFSQWRMSRYHLDGFSYICAEQGMMHGKALLFDDQEAAQAIMGSNCPRRMKALGQQVKGFKQKIWNGHKENIVYRNSIAKFTQNKELREALLGTTGTLVEASPSDKIWGIGLHENDARLIPESQWPGSNLLGKILTRVRDELQSGMHADLIDDEQETEISKDCDGKPASTPSKIEE</sequence>
<dbReference type="InterPro" id="IPR012816">
    <property type="entry name" value="NADAR"/>
</dbReference>
<dbReference type="Pfam" id="PF08719">
    <property type="entry name" value="NADAR"/>
    <property type="match status" value="1"/>
</dbReference>
<dbReference type="AlphaFoldDB" id="A0A7S4RAQ1"/>
<feature type="region of interest" description="Disordered" evidence="1">
    <location>
        <begin position="200"/>
        <end position="228"/>
    </location>
</feature>
<feature type="domain" description="NADAR" evidence="2">
    <location>
        <begin position="47"/>
        <end position="195"/>
    </location>
</feature>
<evidence type="ECO:0000313" key="3">
    <source>
        <dbReference type="EMBL" id="CAE4608713.1"/>
    </source>
</evidence>
<dbReference type="Gene3D" id="1.10.357.40">
    <property type="entry name" value="YbiA-like"/>
    <property type="match status" value="1"/>
</dbReference>
<evidence type="ECO:0000256" key="1">
    <source>
        <dbReference type="SAM" id="MobiDB-lite"/>
    </source>
</evidence>
<dbReference type="EMBL" id="HBNS01019747">
    <property type="protein sequence ID" value="CAE4608713.1"/>
    <property type="molecule type" value="Transcribed_RNA"/>
</dbReference>
<gene>
    <name evidence="3" type="ORF">DBRI00130_LOCUS15694</name>
</gene>
<protein>
    <recommendedName>
        <fullName evidence="2">NADAR domain-containing protein</fullName>
    </recommendedName>
</protein>
<accession>A0A7S4RAQ1</accession>
<evidence type="ECO:0000259" key="2">
    <source>
        <dbReference type="Pfam" id="PF08719"/>
    </source>
</evidence>
<proteinExistence type="predicted"/>
<feature type="region of interest" description="Disordered" evidence="1">
    <location>
        <begin position="1"/>
        <end position="37"/>
    </location>
</feature>